<comment type="caution">
    <text evidence="1">The sequence shown here is derived from an EMBL/GenBank/DDBJ whole genome shotgun (WGS) entry which is preliminary data.</text>
</comment>
<protein>
    <submittedName>
        <fullName evidence="1">Uncharacterized protein</fullName>
    </submittedName>
</protein>
<reference evidence="1" key="1">
    <citation type="journal article" date="2014" name="Int. J. Syst. Evol. Microbiol.">
        <title>Complete genome sequence of Corynebacterium casei LMG S-19264T (=DSM 44701T), isolated from a smear-ripened cheese.</title>
        <authorList>
            <consortium name="US DOE Joint Genome Institute (JGI-PGF)"/>
            <person name="Walter F."/>
            <person name="Albersmeier A."/>
            <person name="Kalinowski J."/>
            <person name="Ruckert C."/>
        </authorList>
    </citation>
    <scope>NUCLEOTIDE SEQUENCE</scope>
    <source>
        <strain evidence="1">CGMCC 1.15958</strain>
    </source>
</reference>
<dbReference type="AlphaFoldDB" id="A0A916Z4J6"/>
<sequence>MIYAKTHTLEKAFIPACFYIMSLFRDIVINHKGSSPILYLKGSAGTGKSSIIRSLTCLFGFQQDDINLKSKNTEAALVKLMSQAANSLLWMDEFYNDFPH</sequence>
<dbReference type="SUPFAM" id="SSF52540">
    <property type="entry name" value="P-loop containing nucleoside triphosphate hydrolases"/>
    <property type="match status" value="1"/>
</dbReference>
<evidence type="ECO:0000313" key="1">
    <source>
        <dbReference type="EMBL" id="GGD73376.1"/>
    </source>
</evidence>
<accession>A0A916Z4J6</accession>
<evidence type="ECO:0000313" key="2">
    <source>
        <dbReference type="Proteomes" id="UP000609064"/>
    </source>
</evidence>
<dbReference type="InterPro" id="IPR027417">
    <property type="entry name" value="P-loop_NTPase"/>
</dbReference>
<dbReference type="EMBL" id="BMKK01000010">
    <property type="protein sequence ID" value="GGD73376.1"/>
    <property type="molecule type" value="Genomic_DNA"/>
</dbReference>
<dbReference type="Proteomes" id="UP000609064">
    <property type="component" value="Unassembled WGS sequence"/>
</dbReference>
<reference evidence="1" key="2">
    <citation type="submission" date="2020-09" db="EMBL/GenBank/DDBJ databases">
        <authorList>
            <person name="Sun Q."/>
            <person name="Zhou Y."/>
        </authorList>
    </citation>
    <scope>NUCLEOTIDE SEQUENCE</scope>
    <source>
        <strain evidence="1">CGMCC 1.15958</strain>
    </source>
</reference>
<gene>
    <name evidence="1" type="ORF">GCM10011514_41790</name>
</gene>
<organism evidence="1 2">
    <name type="scientific">Emticicia aquatilis</name>
    <dbReference type="NCBI Taxonomy" id="1537369"/>
    <lineage>
        <taxon>Bacteria</taxon>
        <taxon>Pseudomonadati</taxon>
        <taxon>Bacteroidota</taxon>
        <taxon>Cytophagia</taxon>
        <taxon>Cytophagales</taxon>
        <taxon>Leadbetterellaceae</taxon>
        <taxon>Emticicia</taxon>
    </lineage>
</organism>
<name>A0A916Z4J6_9BACT</name>
<proteinExistence type="predicted"/>
<keyword evidence="2" id="KW-1185">Reference proteome</keyword>